<proteinExistence type="predicted"/>
<comment type="caution">
    <text evidence="1">The sequence shown here is derived from an EMBL/GenBank/DDBJ whole genome shotgun (WGS) entry which is preliminary data.</text>
</comment>
<dbReference type="AlphaFoldDB" id="A0A828Z873"/>
<evidence type="ECO:0000313" key="1">
    <source>
        <dbReference type="EMBL" id="EKR66484.1"/>
    </source>
</evidence>
<evidence type="ECO:0000313" key="2">
    <source>
        <dbReference type="Proteomes" id="UP000001338"/>
    </source>
</evidence>
<dbReference type="EMBL" id="AFLV02000003">
    <property type="protein sequence ID" value="EKR66484.1"/>
    <property type="molecule type" value="Genomic_DNA"/>
</dbReference>
<accession>A0A828Z873</accession>
<sequence>MRGKKEKSREDLLKEWFGIQISSYETIKAPVIGKDNEANEWLNAVYELSGKEFLKEDFFRKYEGQYVIRLAKELDGIPVYSSVQQDENVFRGEFLRDCTDLIGNDLVNEAWTTKLAEETLDYGNRMMQVANLIAVEKKLQFLKDQRNPPDSDENSIELKLHIIYSLSKWLIFYGKNGHGYEADF</sequence>
<organism evidence="1 2">
    <name type="scientific">Leptospira weilii str. 2006001853</name>
    <dbReference type="NCBI Taxonomy" id="1001589"/>
    <lineage>
        <taxon>Bacteria</taxon>
        <taxon>Pseudomonadati</taxon>
        <taxon>Spirochaetota</taxon>
        <taxon>Spirochaetia</taxon>
        <taxon>Leptospirales</taxon>
        <taxon>Leptospiraceae</taxon>
        <taxon>Leptospira</taxon>
    </lineage>
</organism>
<protein>
    <submittedName>
        <fullName evidence="1">Uncharacterized protein</fullName>
    </submittedName>
</protein>
<reference evidence="1 2" key="1">
    <citation type="submission" date="2012-10" db="EMBL/GenBank/DDBJ databases">
        <authorList>
            <person name="Harkins D.M."/>
            <person name="Durkin A.S."/>
            <person name="Brinkac L.M."/>
            <person name="Haft D.H."/>
            <person name="Selengut J.D."/>
            <person name="Sanka R."/>
            <person name="DePew J."/>
            <person name="Purushe J."/>
            <person name="Whelen A.C."/>
            <person name="Vinetz J.M."/>
            <person name="Sutton G.G."/>
            <person name="Nierman W.C."/>
            <person name="Fouts D.E."/>
        </authorList>
    </citation>
    <scope>NUCLEOTIDE SEQUENCE [LARGE SCALE GENOMIC DNA]</scope>
    <source>
        <strain evidence="1 2">2006001853</strain>
    </source>
</reference>
<name>A0A828Z873_9LEPT</name>
<gene>
    <name evidence="1" type="ORF">LEP1GSC036_3619</name>
</gene>
<dbReference type="Proteomes" id="UP000001338">
    <property type="component" value="Unassembled WGS sequence"/>
</dbReference>